<dbReference type="SMART" id="SM00387">
    <property type="entry name" value="HATPase_c"/>
    <property type="match status" value="1"/>
</dbReference>
<keyword evidence="7" id="KW-0067">ATP-binding</keyword>
<dbReference type="InterPro" id="IPR036097">
    <property type="entry name" value="HisK_dim/P_sf"/>
</dbReference>
<evidence type="ECO:0000256" key="1">
    <source>
        <dbReference type="ARBA" id="ARBA00000085"/>
    </source>
</evidence>
<dbReference type="CDD" id="cd00082">
    <property type="entry name" value="HisKA"/>
    <property type="match status" value="1"/>
</dbReference>
<dbReference type="EMBL" id="PKTG01000096">
    <property type="protein sequence ID" value="PLX17083.1"/>
    <property type="molecule type" value="Genomic_DNA"/>
</dbReference>
<organism evidence="12 13">
    <name type="scientific">Muiribacterium halophilum</name>
    <dbReference type="NCBI Taxonomy" id="2053465"/>
    <lineage>
        <taxon>Bacteria</taxon>
        <taxon>Candidatus Muiribacteriota</taxon>
        <taxon>Candidatus Muiribacteriia</taxon>
        <taxon>Candidatus Muiribacteriales</taxon>
        <taxon>Candidatus Muiribacteriaceae</taxon>
        <taxon>Candidatus Muiribacterium</taxon>
    </lineage>
</organism>
<feature type="transmembrane region" description="Helical" evidence="10">
    <location>
        <begin position="12"/>
        <end position="31"/>
    </location>
</feature>
<evidence type="ECO:0000256" key="3">
    <source>
        <dbReference type="ARBA" id="ARBA00022553"/>
    </source>
</evidence>
<keyword evidence="5" id="KW-0547">Nucleotide-binding</keyword>
<evidence type="ECO:0000256" key="2">
    <source>
        <dbReference type="ARBA" id="ARBA00012438"/>
    </source>
</evidence>
<dbReference type="SUPFAM" id="SSF55874">
    <property type="entry name" value="ATPase domain of HSP90 chaperone/DNA topoisomerase II/histidine kinase"/>
    <property type="match status" value="1"/>
</dbReference>
<comment type="caution">
    <text evidence="12">The sequence shown here is derived from an EMBL/GenBank/DDBJ whole genome shotgun (WGS) entry which is preliminary data.</text>
</comment>
<proteinExistence type="predicted"/>
<dbReference type="EC" id="2.7.13.3" evidence="2"/>
<keyword evidence="6" id="KW-0418">Kinase</keyword>
<dbReference type="Proteomes" id="UP000234857">
    <property type="component" value="Unassembled WGS sequence"/>
</dbReference>
<dbReference type="SMART" id="SM00388">
    <property type="entry name" value="HisKA"/>
    <property type="match status" value="1"/>
</dbReference>
<dbReference type="PANTHER" id="PTHR43065">
    <property type="entry name" value="SENSOR HISTIDINE KINASE"/>
    <property type="match status" value="1"/>
</dbReference>
<dbReference type="SUPFAM" id="SSF47384">
    <property type="entry name" value="Homodimeric domain of signal transducing histidine kinase"/>
    <property type="match status" value="1"/>
</dbReference>
<protein>
    <recommendedName>
        <fullName evidence="2">histidine kinase</fullName>
        <ecNumber evidence="2">2.7.13.3</ecNumber>
    </recommendedName>
</protein>
<dbReference type="InterPro" id="IPR003594">
    <property type="entry name" value="HATPase_dom"/>
</dbReference>
<dbReference type="InterPro" id="IPR003661">
    <property type="entry name" value="HisK_dim/P_dom"/>
</dbReference>
<evidence type="ECO:0000256" key="4">
    <source>
        <dbReference type="ARBA" id="ARBA00022679"/>
    </source>
</evidence>
<dbReference type="Gene3D" id="6.10.340.10">
    <property type="match status" value="1"/>
</dbReference>
<keyword evidence="10" id="KW-1133">Transmembrane helix</keyword>
<dbReference type="GO" id="GO:0000155">
    <property type="term" value="F:phosphorelay sensor kinase activity"/>
    <property type="evidence" value="ECO:0007669"/>
    <property type="project" value="InterPro"/>
</dbReference>
<dbReference type="InterPro" id="IPR004358">
    <property type="entry name" value="Sig_transdc_His_kin-like_C"/>
</dbReference>
<dbReference type="Gene3D" id="1.10.287.130">
    <property type="match status" value="1"/>
</dbReference>
<dbReference type="Pfam" id="PF02518">
    <property type="entry name" value="HATPase_c"/>
    <property type="match status" value="1"/>
</dbReference>
<keyword evidence="4" id="KW-0808">Transferase</keyword>
<feature type="transmembrane region" description="Helical" evidence="10">
    <location>
        <begin position="141"/>
        <end position="160"/>
    </location>
</feature>
<dbReference type="AlphaFoldDB" id="A0A2N5ZEK5"/>
<feature type="coiled-coil region" evidence="9">
    <location>
        <begin position="205"/>
        <end position="239"/>
    </location>
</feature>
<evidence type="ECO:0000313" key="12">
    <source>
        <dbReference type="EMBL" id="PLX17083.1"/>
    </source>
</evidence>
<gene>
    <name evidence="12" type="ORF">C0601_08395</name>
</gene>
<keyword evidence="10" id="KW-0472">Membrane</keyword>
<keyword evidence="8" id="KW-0902">Two-component regulatory system</keyword>
<feature type="domain" description="Histidine kinase" evidence="11">
    <location>
        <begin position="255"/>
        <end position="456"/>
    </location>
</feature>
<evidence type="ECO:0000256" key="9">
    <source>
        <dbReference type="SAM" id="Coils"/>
    </source>
</evidence>
<comment type="catalytic activity">
    <reaction evidence="1">
        <text>ATP + protein L-histidine = ADP + protein N-phospho-L-histidine.</text>
        <dbReference type="EC" id="2.7.13.3"/>
    </reaction>
</comment>
<dbReference type="GO" id="GO:0005524">
    <property type="term" value="F:ATP binding"/>
    <property type="evidence" value="ECO:0007669"/>
    <property type="project" value="UniProtKB-KW"/>
</dbReference>
<sequence length="460" mass="53555">MKTKLSKKLLFTYSSFLFIILGISLFIFYKLDHIDKRFQQSIVEYEIIVKLKRIKAQYFQNTGLRDLSPKEYSSLNVELETIRDDLNRLKSLNKQLGMDSKAIENLMNGQSTYQFIHYTETKLKKLYDLNMEEVKIAKNTIYIFVFFGFVSGIMIMFYFAKNITKPIITLKNSVRQSGLIDKEEIDIVDTGDEIELLGNEFNIIFKKLKTTQKELEENNQDLEVRLSEKVEEIQDINKRVFQNQKLSALGRLGAGIAHEIKNPLNVMMNIIHGMDGVDKEEKEVLLKQIRRINELVGGFLDYARAEKYDYKPFDIKDSLEGVVFFFKKANKDIDIDLEIDGEDFKLKGDSSRIEQAFLNILVNSREAIIDREDKKMSIKLKAYDDRFDMEFYDNGKGIDEDKKEKVFDPFFTDRENGNGLGLSIVYNVISMHDGSIRIDSKKDEYTRIIITIKRTGKETA</sequence>
<name>A0A2N5ZEK5_MUIH1</name>
<dbReference type="PROSITE" id="PS50109">
    <property type="entry name" value="HIS_KIN"/>
    <property type="match status" value="1"/>
</dbReference>
<evidence type="ECO:0000256" key="6">
    <source>
        <dbReference type="ARBA" id="ARBA00022777"/>
    </source>
</evidence>
<dbReference type="Gene3D" id="3.30.565.10">
    <property type="entry name" value="Histidine kinase-like ATPase, C-terminal domain"/>
    <property type="match status" value="1"/>
</dbReference>
<keyword evidence="10" id="KW-0812">Transmembrane</keyword>
<reference evidence="12 13" key="1">
    <citation type="submission" date="2017-11" db="EMBL/GenBank/DDBJ databases">
        <title>Genome-resolved metagenomics identifies genetic mobility, metabolic interactions, and unexpected diversity in perchlorate-reducing communities.</title>
        <authorList>
            <person name="Barnum T.P."/>
            <person name="Figueroa I.A."/>
            <person name="Carlstrom C.I."/>
            <person name="Lucas L.N."/>
            <person name="Engelbrektson A.L."/>
            <person name="Coates J.D."/>
        </authorList>
    </citation>
    <scope>NUCLEOTIDE SEQUENCE [LARGE SCALE GENOMIC DNA]</scope>
    <source>
        <strain evidence="12">BM706</strain>
    </source>
</reference>
<keyword evidence="9" id="KW-0175">Coiled coil</keyword>
<evidence type="ECO:0000256" key="8">
    <source>
        <dbReference type="ARBA" id="ARBA00023012"/>
    </source>
</evidence>
<evidence type="ECO:0000256" key="5">
    <source>
        <dbReference type="ARBA" id="ARBA00022741"/>
    </source>
</evidence>
<evidence type="ECO:0000256" key="7">
    <source>
        <dbReference type="ARBA" id="ARBA00022840"/>
    </source>
</evidence>
<dbReference type="PANTHER" id="PTHR43065:SF10">
    <property type="entry name" value="PEROXIDE STRESS-ACTIVATED HISTIDINE KINASE MAK3"/>
    <property type="match status" value="1"/>
</dbReference>
<dbReference type="PRINTS" id="PR00344">
    <property type="entry name" value="BCTRLSENSOR"/>
</dbReference>
<evidence type="ECO:0000256" key="10">
    <source>
        <dbReference type="SAM" id="Phobius"/>
    </source>
</evidence>
<evidence type="ECO:0000313" key="13">
    <source>
        <dbReference type="Proteomes" id="UP000234857"/>
    </source>
</evidence>
<dbReference type="InterPro" id="IPR036890">
    <property type="entry name" value="HATPase_C_sf"/>
</dbReference>
<evidence type="ECO:0000259" key="11">
    <source>
        <dbReference type="PROSITE" id="PS50109"/>
    </source>
</evidence>
<dbReference type="Pfam" id="PF00512">
    <property type="entry name" value="HisKA"/>
    <property type="match status" value="1"/>
</dbReference>
<accession>A0A2N5ZEK5</accession>
<keyword evidence="3" id="KW-0597">Phosphoprotein</keyword>
<dbReference type="InterPro" id="IPR005467">
    <property type="entry name" value="His_kinase_dom"/>
</dbReference>